<reference evidence="2 3" key="1">
    <citation type="submission" date="2016-10" db="EMBL/GenBank/DDBJ databases">
        <title>Systematic genetic and metabolomic analysis of Xenorhabdus and Photorhabdus spp., highlights the requirements for a dual symbiotic and pathogenic life style.</title>
        <authorList>
            <person name="Tobias N.J."/>
            <person name="Wolff H."/>
            <person name="Djahanschiri B."/>
            <person name="Pidot S.J."/>
            <person name="Stinear T.P."/>
            <person name="Ebersberger I."/>
            <person name="Bode H.B."/>
        </authorList>
    </citation>
    <scope>NUCLEOTIDE SEQUENCE [LARGE SCALE GENOMIC DNA]</scope>
    <source>
        <strain evidence="2 3">DSM 22392</strain>
    </source>
</reference>
<proteinExistence type="predicted"/>
<comment type="caution">
    <text evidence="2">The sequence shown here is derived from an EMBL/GenBank/DDBJ whole genome shotgun (WGS) entry which is preliminary data.</text>
</comment>
<protein>
    <submittedName>
        <fullName evidence="2">Putative transglycosylase</fullName>
    </submittedName>
</protein>
<dbReference type="STRING" id="351656.Xvie_03743"/>
<dbReference type="InterPro" id="IPR023346">
    <property type="entry name" value="Lysozyme-like_dom_sf"/>
</dbReference>
<dbReference type="RefSeq" id="WP_339373936.1">
    <property type="nucleotide sequence ID" value="NZ_CAWNGD010000077.1"/>
</dbReference>
<evidence type="ECO:0000313" key="2">
    <source>
        <dbReference type="EMBL" id="OTA14391.1"/>
    </source>
</evidence>
<organism evidence="2 3">
    <name type="scientific">Xenorhabdus vietnamensis</name>
    <dbReference type="NCBI Taxonomy" id="351656"/>
    <lineage>
        <taxon>Bacteria</taxon>
        <taxon>Pseudomonadati</taxon>
        <taxon>Pseudomonadota</taxon>
        <taxon>Gammaproteobacteria</taxon>
        <taxon>Enterobacterales</taxon>
        <taxon>Morganellaceae</taxon>
        <taxon>Xenorhabdus</taxon>
    </lineage>
</organism>
<dbReference type="CDD" id="cd13400">
    <property type="entry name" value="LT_IagB-like"/>
    <property type="match status" value="1"/>
</dbReference>
<evidence type="ECO:0000259" key="1">
    <source>
        <dbReference type="Pfam" id="PF01464"/>
    </source>
</evidence>
<dbReference type="SUPFAM" id="SSF53955">
    <property type="entry name" value="Lysozyme-like"/>
    <property type="match status" value="1"/>
</dbReference>
<name>A0A1Y2SA62_9GAMM</name>
<dbReference type="EMBL" id="MUBJ01000033">
    <property type="protein sequence ID" value="OTA14391.1"/>
    <property type="molecule type" value="Genomic_DNA"/>
</dbReference>
<accession>A0A1Y2SA62</accession>
<feature type="domain" description="Transglycosylase SLT" evidence="1">
    <location>
        <begin position="3"/>
        <end position="113"/>
    </location>
</feature>
<dbReference type="Proteomes" id="UP000194350">
    <property type="component" value="Unassembled WGS sequence"/>
</dbReference>
<evidence type="ECO:0000313" key="3">
    <source>
        <dbReference type="Proteomes" id="UP000194350"/>
    </source>
</evidence>
<dbReference type="InterPro" id="IPR008258">
    <property type="entry name" value="Transglycosylase_SLT_dom_1"/>
</dbReference>
<dbReference type="Gene3D" id="1.10.530.10">
    <property type="match status" value="1"/>
</dbReference>
<dbReference type="AlphaFoldDB" id="A0A1Y2SA62"/>
<keyword evidence="3" id="KW-1185">Reference proteome</keyword>
<dbReference type="Pfam" id="PF01464">
    <property type="entry name" value="SLT"/>
    <property type="match status" value="1"/>
</dbReference>
<sequence length="117" mass="13563">MDCYDMAGKDYHIDPDLLRAISFRESSFKPDAINISNNERYAIGLMQIHLQNFNELNQYGITAHQLRSDPCLNIYTEAYYLTKFIKLTGNIWEGVGAYNAGTSQKPEQQKKRRKICH</sequence>
<gene>
    <name evidence="2" type="ORF">Xvie_03743</name>
</gene>